<reference evidence="1" key="1">
    <citation type="submission" date="2020-01" db="EMBL/GenBank/DDBJ databases">
        <authorList>
            <person name="Qin S."/>
        </authorList>
    </citation>
    <scope>NUCLEOTIDE SEQUENCE</scope>
    <source>
        <strain evidence="1">CVir17-16-YZ6g</strain>
        <plasmid evidence="1">p17-15-vir-like</plasmid>
    </source>
</reference>
<sequence>MSFRKLNSDSRLRVPAVGPVIFLDKHDNAEYDGREERKVTFSTLITSLLGMI</sequence>
<accession>A0A8B0SXL4</accession>
<name>A0A8B0SXL4_KLEPN</name>
<geneLocation type="plasmid" evidence="1">
    <name>p17-15-vir-like</name>
</geneLocation>
<organism evidence="1">
    <name type="scientific">Klebsiella pneumoniae</name>
    <dbReference type="NCBI Taxonomy" id="573"/>
    <lineage>
        <taxon>Bacteria</taxon>
        <taxon>Pseudomonadati</taxon>
        <taxon>Pseudomonadota</taxon>
        <taxon>Gammaproteobacteria</taxon>
        <taxon>Enterobacterales</taxon>
        <taxon>Enterobacteriaceae</taxon>
        <taxon>Klebsiella/Raoultella group</taxon>
        <taxon>Klebsiella</taxon>
        <taxon>Klebsiella pneumoniae complex</taxon>
    </lineage>
</organism>
<dbReference type="EMBL" id="MN956836">
    <property type="protein sequence ID" value="QTX13902.1"/>
    <property type="molecule type" value="Genomic_DNA"/>
</dbReference>
<proteinExistence type="predicted"/>
<evidence type="ECO:0000313" key="1">
    <source>
        <dbReference type="EMBL" id="QTX13902.1"/>
    </source>
</evidence>
<protein>
    <submittedName>
        <fullName evidence="1">Uncharacterized protein</fullName>
    </submittedName>
</protein>
<dbReference type="AlphaFoldDB" id="A0A8B0SXL4"/>
<keyword evidence="1" id="KW-0614">Plasmid</keyword>